<evidence type="ECO:0000259" key="6">
    <source>
        <dbReference type="PROSITE" id="PS50111"/>
    </source>
</evidence>
<keyword evidence="5" id="KW-1133">Transmembrane helix</keyword>
<feature type="region of interest" description="Disordered" evidence="4">
    <location>
        <begin position="636"/>
        <end position="655"/>
    </location>
</feature>
<feature type="domain" description="HAMP" evidence="7">
    <location>
        <begin position="317"/>
        <end position="369"/>
    </location>
</feature>
<dbReference type="Gene3D" id="3.30.450.20">
    <property type="entry name" value="PAS domain"/>
    <property type="match status" value="2"/>
</dbReference>
<comment type="similarity">
    <text evidence="2">Belongs to the methyl-accepting chemotaxis (MCP) protein family.</text>
</comment>
<evidence type="ECO:0000256" key="4">
    <source>
        <dbReference type="SAM" id="MobiDB-lite"/>
    </source>
</evidence>
<dbReference type="PROSITE" id="PS50111">
    <property type="entry name" value="CHEMOTAXIS_TRANSDUC_2"/>
    <property type="match status" value="1"/>
</dbReference>
<dbReference type="SUPFAM" id="SSF103190">
    <property type="entry name" value="Sensory domain-like"/>
    <property type="match status" value="1"/>
</dbReference>
<dbReference type="Pfam" id="PF00015">
    <property type="entry name" value="MCPsignal"/>
    <property type="match status" value="1"/>
</dbReference>
<dbReference type="SMART" id="SM00304">
    <property type="entry name" value="HAMP"/>
    <property type="match status" value="2"/>
</dbReference>
<evidence type="ECO:0000313" key="8">
    <source>
        <dbReference type="EMBL" id="SES27433.1"/>
    </source>
</evidence>
<dbReference type="Proteomes" id="UP000182584">
    <property type="component" value="Unassembled WGS sequence"/>
</dbReference>
<dbReference type="PANTHER" id="PTHR32089">
    <property type="entry name" value="METHYL-ACCEPTING CHEMOTAXIS PROTEIN MCPB"/>
    <property type="match status" value="1"/>
</dbReference>
<evidence type="ECO:0000256" key="3">
    <source>
        <dbReference type="PROSITE-ProRule" id="PRU00284"/>
    </source>
</evidence>
<feature type="compositionally biased region" description="Polar residues" evidence="4">
    <location>
        <begin position="642"/>
        <end position="655"/>
    </location>
</feature>
<organism evidence="8 9">
    <name type="scientific">Butyrivibrio fibrisolvens</name>
    <dbReference type="NCBI Taxonomy" id="831"/>
    <lineage>
        <taxon>Bacteria</taxon>
        <taxon>Bacillati</taxon>
        <taxon>Bacillota</taxon>
        <taxon>Clostridia</taxon>
        <taxon>Lachnospirales</taxon>
        <taxon>Lachnospiraceae</taxon>
        <taxon>Butyrivibrio</taxon>
    </lineage>
</organism>
<protein>
    <submittedName>
        <fullName evidence="8">Methyl-accepting chemotaxis protein</fullName>
    </submittedName>
</protein>
<evidence type="ECO:0000256" key="5">
    <source>
        <dbReference type="SAM" id="Phobius"/>
    </source>
</evidence>
<dbReference type="InterPro" id="IPR004089">
    <property type="entry name" value="MCPsignal_dom"/>
</dbReference>
<dbReference type="GO" id="GO:0007165">
    <property type="term" value="P:signal transduction"/>
    <property type="evidence" value="ECO:0007669"/>
    <property type="project" value="UniProtKB-KW"/>
</dbReference>
<feature type="transmembrane region" description="Helical" evidence="5">
    <location>
        <begin position="292"/>
        <end position="315"/>
    </location>
</feature>
<dbReference type="GO" id="GO:0016020">
    <property type="term" value="C:membrane"/>
    <property type="evidence" value="ECO:0007669"/>
    <property type="project" value="InterPro"/>
</dbReference>
<dbReference type="Pfam" id="PF00672">
    <property type="entry name" value="HAMP"/>
    <property type="match status" value="1"/>
</dbReference>
<evidence type="ECO:0000256" key="2">
    <source>
        <dbReference type="ARBA" id="ARBA00029447"/>
    </source>
</evidence>
<keyword evidence="1 3" id="KW-0807">Transducer</keyword>
<dbReference type="eggNOG" id="COG0840">
    <property type="taxonomic scope" value="Bacteria"/>
</dbReference>
<dbReference type="PANTHER" id="PTHR32089:SF112">
    <property type="entry name" value="LYSOZYME-LIKE PROTEIN-RELATED"/>
    <property type="match status" value="1"/>
</dbReference>
<dbReference type="CDD" id="cd06225">
    <property type="entry name" value="HAMP"/>
    <property type="match status" value="1"/>
</dbReference>
<feature type="transmembrane region" description="Helical" evidence="5">
    <location>
        <begin position="21"/>
        <end position="42"/>
    </location>
</feature>
<keyword evidence="5" id="KW-0812">Transmembrane</keyword>
<evidence type="ECO:0000259" key="7">
    <source>
        <dbReference type="PROSITE" id="PS50885"/>
    </source>
</evidence>
<name>A0A1H9W1P9_BUTFI</name>
<dbReference type="CDD" id="cd18773">
    <property type="entry name" value="PDC1_HK_sensor"/>
    <property type="match status" value="1"/>
</dbReference>
<dbReference type="RefSeq" id="WP_022757004.1">
    <property type="nucleotide sequence ID" value="NZ_FOGJ01000026.1"/>
</dbReference>
<sequence>MSTNSNGKASLKPTKSVSGKLMMVVIPIIAVVIVGVIALITINARSIITEQASNRLKEESRANATAIGMEIAELVNYADSVGDALQIADIDSDDDIMAFMENVMAKKDDASDAYFAIGSDTFIDGSGWVPEEGYDPTTRAWYQRGITSDTIQIGTPSYDLTTGQMAVVLSRKVTLADGREGVFAVDMLISHISTEVSEYMPLGSGGSMMLDGDMIISYFTSDFNGTSVTEHTDDTFLTQAYELAQTGSEEFAMIKSYTGTTYGVVATKVPDTSWVLISSVSEDDVFSELNKFIYLVVAVAVVVILGIAAIMFALINSIVAKPVKRLTGDIAKIAEGDFRVDIKTGGNDEIGQMNNDMSDFVVNMRNTLGDIQSEVNKLAGEASSSKDASYKLTNEATEQAHGMQQIKDAMSGMADAVTELANNATELATEVSDLTEKGQAANGTVTNLVEKAKNGKEDMEAVQKGMSNISASMTDMNEVVEVVRDSAQKINSIIEMITSIAEQTNLLSLNASIEAARAGEAGKGFAVVATEIGSLATDSADSTTQIAKILEEITQQINSLSEKSQVNMQEIDTNVEAVSKAGNTFAEIFQSLDETSVTVNEMIDKIGKVDTIATSMAAISEEQSASTQEVSATAENLAESAQAVSDSSKGVDESASTVTESANSIEGYVRKFIIN</sequence>
<dbReference type="PROSITE" id="PS50885">
    <property type="entry name" value="HAMP"/>
    <property type="match status" value="1"/>
</dbReference>
<dbReference type="AlphaFoldDB" id="A0A1H9W1P9"/>
<evidence type="ECO:0000313" key="9">
    <source>
        <dbReference type="Proteomes" id="UP000182584"/>
    </source>
</evidence>
<feature type="domain" description="Methyl-accepting transducer" evidence="6">
    <location>
        <begin position="388"/>
        <end position="638"/>
    </location>
</feature>
<dbReference type="SUPFAM" id="SSF58104">
    <property type="entry name" value="Methyl-accepting chemotaxis protein (MCP) signaling domain"/>
    <property type="match status" value="1"/>
</dbReference>
<dbReference type="SMART" id="SM00283">
    <property type="entry name" value="MA"/>
    <property type="match status" value="1"/>
</dbReference>
<dbReference type="InterPro" id="IPR003660">
    <property type="entry name" value="HAMP_dom"/>
</dbReference>
<proteinExistence type="inferred from homology"/>
<gene>
    <name evidence="8" type="ORF">SAMN04487884_12633</name>
</gene>
<evidence type="ECO:0000256" key="1">
    <source>
        <dbReference type="ARBA" id="ARBA00023224"/>
    </source>
</evidence>
<dbReference type="InterPro" id="IPR029151">
    <property type="entry name" value="Sensor-like_sf"/>
</dbReference>
<dbReference type="OrthoDB" id="9760371at2"/>
<keyword evidence="5" id="KW-0472">Membrane</keyword>
<dbReference type="EMBL" id="FOGJ01000026">
    <property type="protein sequence ID" value="SES27433.1"/>
    <property type="molecule type" value="Genomic_DNA"/>
</dbReference>
<reference evidence="8 9" key="1">
    <citation type="submission" date="2016-10" db="EMBL/GenBank/DDBJ databases">
        <authorList>
            <person name="de Groot N.N."/>
        </authorList>
    </citation>
    <scope>NUCLEOTIDE SEQUENCE [LARGE SCALE GENOMIC DNA]</scope>
    <source>
        <strain evidence="8 9">AR40</strain>
    </source>
</reference>
<accession>A0A1H9W1P9</accession>
<dbReference type="Gene3D" id="1.10.287.950">
    <property type="entry name" value="Methyl-accepting chemotaxis protein"/>
    <property type="match status" value="1"/>
</dbReference>